<keyword evidence="1" id="KW-1133">Transmembrane helix</keyword>
<sequence>MYMIRVHHIREVFTFCTIPLSIMYATAFAIGLLFLCFVAFPTVNGQACSKAVIDGVNNCTINRFRLKLDTTKCVLSAEHKKQIYQYMITELAKILERTGTQACEALRGVVNGLSSLVSNLLCVVGSVLDWLLG</sequence>
<protein>
    <submittedName>
        <fullName evidence="2">Uncharacterized protein</fullName>
    </submittedName>
</protein>
<dbReference type="EMBL" id="VVIM01000002">
    <property type="protein sequence ID" value="KAB0802243.1"/>
    <property type="molecule type" value="Genomic_DNA"/>
</dbReference>
<dbReference type="Proteomes" id="UP000327044">
    <property type="component" value="Unassembled WGS sequence"/>
</dbReference>
<reference evidence="2 3" key="1">
    <citation type="journal article" date="2018" name="Elife">
        <title>Firefly genomes illuminate parallel origins of bioluminescence in beetles.</title>
        <authorList>
            <person name="Fallon T.R."/>
            <person name="Lower S.E."/>
            <person name="Chang C.H."/>
            <person name="Bessho-Uehara M."/>
            <person name="Martin G.J."/>
            <person name="Bewick A.J."/>
            <person name="Behringer M."/>
            <person name="Debat H.J."/>
            <person name="Wong I."/>
            <person name="Day J.C."/>
            <person name="Suvorov A."/>
            <person name="Silva C.J."/>
            <person name="Stanger-Hall K.F."/>
            <person name="Hall D.W."/>
            <person name="Schmitz R.J."/>
            <person name="Nelson D.R."/>
            <person name="Lewis S.M."/>
            <person name="Shigenobu S."/>
            <person name="Bybee S.M."/>
            <person name="Larracuente A.M."/>
            <person name="Oba Y."/>
            <person name="Weng J.K."/>
        </authorList>
    </citation>
    <scope>NUCLEOTIDE SEQUENCE [LARGE SCALE GENOMIC DNA]</scope>
    <source>
        <strain evidence="2">1611_PpyrPB1</strain>
        <tissue evidence="2">Whole body</tissue>
    </source>
</reference>
<organism evidence="2 3">
    <name type="scientific">Photinus pyralis</name>
    <name type="common">Common eastern firefly</name>
    <name type="synonym">Lampyris pyralis</name>
    <dbReference type="NCBI Taxonomy" id="7054"/>
    <lineage>
        <taxon>Eukaryota</taxon>
        <taxon>Metazoa</taxon>
        <taxon>Ecdysozoa</taxon>
        <taxon>Arthropoda</taxon>
        <taxon>Hexapoda</taxon>
        <taxon>Insecta</taxon>
        <taxon>Pterygota</taxon>
        <taxon>Neoptera</taxon>
        <taxon>Endopterygota</taxon>
        <taxon>Coleoptera</taxon>
        <taxon>Polyphaga</taxon>
        <taxon>Elateriformia</taxon>
        <taxon>Elateroidea</taxon>
        <taxon>Lampyridae</taxon>
        <taxon>Lampyrinae</taxon>
        <taxon>Photinus</taxon>
    </lineage>
</organism>
<gene>
    <name evidence="2" type="ORF">PPYR_04429</name>
</gene>
<feature type="transmembrane region" description="Helical" evidence="1">
    <location>
        <begin position="12"/>
        <end position="40"/>
    </location>
</feature>
<evidence type="ECO:0000313" key="2">
    <source>
        <dbReference type="EMBL" id="KAB0802243.1"/>
    </source>
</evidence>
<dbReference type="InParanoid" id="A0A5N4AY92"/>
<comment type="caution">
    <text evidence="2">The sequence shown here is derived from an EMBL/GenBank/DDBJ whole genome shotgun (WGS) entry which is preliminary data.</text>
</comment>
<keyword evidence="1" id="KW-0472">Membrane</keyword>
<proteinExistence type="predicted"/>
<accession>A0A5N4AY92</accession>
<evidence type="ECO:0000256" key="1">
    <source>
        <dbReference type="SAM" id="Phobius"/>
    </source>
</evidence>
<evidence type="ECO:0000313" key="3">
    <source>
        <dbReference type="Proteomes" id="UP000327044"/>
    </source>
</evidence>
<keyword evidence="1" id="KW-0812">Transmembrane</keyword>
<dbReference type="AlphaFoldDB" id="A0A5N4AY92"/>
<name>A0A5N4AY92_PHOPY</name>
<keyword evidence="3" id="KW-1185">Reference proteome</keyword>